<dbReference type="CDD" id="cd00028">
    <property type="entry name" value="B_lectin"/>
    <property type="match status" value="1"/>
</dbReference>
<proteinExistence type="predicted"/>
<evidence type="ECO:0000256" key="2">
    <source>
        <dbReference type="ARBA" id="ARBA00023157"/>
    </source>
</evidence>
<organism evidence="6 7">
    <name type="scientific">Stephania cephalantha</name>
    <dbReference type="NCBI Taxonomy" id="152367"/>
    <lineage>
        <taxon>Eukaryota</taxon>
        <taxon>Viridiplantae</taxon>
        <taxon>Streptophyta</taxon>
        <taxon>Embryophyta</taxon>
        <taxon>Tracheophyta</taxon>
        <taxon>Spermatophyta</taxon>
        <taxon>Magnoliopsida</taxon>
        <taxon>Ranunculales</taxon>
        <taxon>Menispermaceae</taxon>
        <taxon>Menispermoideae</taxon>
        <taxon>Cissampelideae</taxon>
        <taxon>Stephania</taxon>
    </lineage>
</organism>
<dbReference type="GO" id="GO:0048544">
    <property type="term" value="P:recognition of pollen"/>
    <property type="evidence" value="ECO:0007669"/>
    <property type="project" value="InterPro"/>
</dbReference>
<dbReference type="PANTHER" id="PTHR32444">
    <property type="entry name" value="BULB-TYPE LECTIN DOMAIN-CONTAINING PROTEIN"/>
    <property type="match status" value="1"/>
</dbReference>
<dbReference type="Pfam" id="PF00954">
    <property type="entry name" value="S_locus_glycop"/>
    <property type="match status" value="1"/>
</dbReference>
<evidence type="ECO:0000313" key="7">
    <source>
        <dbReference type="Proteomes" id="UP001419268"/>
    </source>
</evidence>
<dbReference type="Gene3D" id="1.10.510.10">
    <property type="entry name" value="Transferase(Phosphotransferase) domain 1"/>
    <property type="match status" value="1"/>
</dbReference>
<sequence length="415" mass="46525">MEGTLVLLVFTSVSLQKLLCICSANSTHILTPTQPLIHNHTLLSPAKILEFGFTPANSNRWYLGIWLQKSPTKSIVWVGNRNNPLHNSSSAVLNINNNGDLVLLNQTNHVIWSSSIDRKSWRTRNPIVRQTWNDKILDWVSTFNVIRDICNRYGLCGVYGICNIDEPVVQKCIEGFVQKSSDDWNRADWSGGCRRRTALDCDNGDGFQRFSSVKFPDTAFSWVDKRAQVVRHGGSDEKKRPVAVLASVIVIIGTLLVTFTAWNLWNEDKTMELVDGVMVMEDDSSRCEVLRCIQVGLLCVQQRPDNRPTMPSVVMMLGSDTTNLPQPKQPGFYYDGSYTDETPSSSEKFSYGNKDTISYSGSSNCCISSRSLAFPKLGVAMPSSSECTQWVSIPLKSIWRINFDQHSCKTCVDLS</sequence>
<keyword evidence="3" id="KW-0472">Membrane</keyword>
<dbReference type="SUPFAM" id="SSF51110">
    <property type="entry name" value="alpha-D-mannose-specific plant lectins"/>
    <property type="match status" value="1"/>
</dbReference>
<reference evidence="6 7" key="1">
    <citation type="submission" date="2024-01" db="EMBL/GenBank/DDBJ databases">
        <title>Genome assemblies of Stephania.</title>
        <authorList>
            <person name="Yang L."/>
        </authorList>
    </citation>
    <scope>NUCLEOTIDE SEQUENCE [LARGE SCALE GENOMIC DNA]</scope>
    <source>
        <strain evidence="6">JXDWG</strain>
        <tissue evidence="6">Leaf</tissue>
    </source>
</reference>
<dbReference type="AlphaFoldDB" id="A0AAP0P896"/>
<keyword evidence="7" id="KW-1185">Reference proteome</keyword>
<dbReference type="PANTHER" id="PTHR32444:SF183">
    <property type="entry name" value="APPLE DOMAIN-CONTAINING PROTEIN"/>
    <property type="match status" value="1"/>
</dbReference>
<dbReference type="InterPro" id="IPR036426">
    <property type="entry name" value="Bulb-type_lectin_dom_sf"/>
</dbReference>
<protein>
    <recommendedName>
        <fullName evidence="5">Bulb-type lectin domain-containing protein</fullName>
    </recommendedName>
</protein>
<keyword evidence="2" id="KW-1015">Disulfide bond</keyword>
<feature type="transmembrane region" description="Helical" evidence="3">
    <location>
        <begin position="242"/>
        <end position="265"/>
    </location>
</feature>
<dbReference type="PROSITE" id="PS50927">
    <property type="entry name" value="BULB_LECTIN"/>
    <property type="match status" value="1"/>
</dbReference>
<dbReference type="Proteomes" id="UP001419268">
    <property type="component" value="Unassembled WGS sequence"/>
</dbReference>
<evidence type="ECO:0000259" key="5">
    <source>
        <dbReference type="PROSITE" id="PS50927"/>
    </source>
</evidence>
<evidence type="ECO:0000256" key="3">
    <source>
        <dbReference type="SAM" id="Phobius"/>
    </source>
</evidence>
<dbReference type="InterPro" id="IPR000858">
    <property type="entry name" value="S_locus_glycoprot_dom"/>
</dbReference>
<comment type="caution">
    <text evidence="6">The sequence shown here is derived from an EMBL/GenBank/DDBJ whole genome shotgun (WGS) entry which is preliminary data.</text>
</comment>
<dbReference type="InterPro" id="IPR001480">
    <property type="entry name" value="Bulb-type_lectin_dom"/>
</dbReference>
<gene>
    <name evidence="6" type="ORF">Scep_013217</name>
</gene>
<feature type="domain" description="Bulb-type lectin" evidence="5">
    <location>
        <begin position="27"/>
        <end position="159"/>
    </location>
</feature>
<feature type="chain" id="PRO_5043042950" description="Bulb-type lectin domain-containing protein" evidence="4">
    <location>
        <begin position="21"/>
        <end position="415"/>
    </location>
</feature>
<dbReference type="EMBL" id="JBBNAG010000005">
    <property type="protein sequence ID" value="KAK9133689.1"/>
    <property type="molecule type" value="Genomic_DNA"/>
</dbReference>
<feature type="signal peptide" evidence="4">
    <location>
        <begin position="1"/>
        <end position="20"/>
    </location>
</feature>
<evidence type="ECO:0000256" key="1">
    <source>
        <dbReference type="ARBA" id="ARBA00022729"/>
    </source>
</evidence>
<evidence type="ECO:0000256" key="4">
    <source>
        <dbReference type="SAM" id="SignalP"/>
    </source>
</evidence>
<dbReference type="Gene3D" id="2.90.10.10">
    <property type="entry name" value="Bulb-type lectin domain"/>
    <property type="match status" value="1"/>
</dbReference>
<keyword evidence="3" id="KW-0812">Transmembrane</keyword>
<keyword evidence="1 4" id="KW-0732">Signal</keyword>
<name>A0AAP0P896_9MAGN</name>
<dbReference type="SMART" id="SM00108">
    <property type="entry name" value="B_lectin"/>
    <property type="match status" value="1"/>
</dbReference>
<evidence type="ECO:0000313" key="6">
    <source>
        <dbReference type="EMBL" id="KAK9133689.1"/>
    </source>
</evidence>
<keyword evidence="3" id="KW-1133">Transmembrane helix</keyword>
<accession>A0AAP0P896</accession>